<comment type="caution">
    <text evidence="5">The sequence shown here is derived from an EMBL/GenBank/DDBJ whole genome shotgun (WGS) entry which is preliminary data.</text>
</comment>
<dbReference type="GO" id="GO:0000428">
    <property type="term" value="C:DNA-directed RNA polymerase complex"/>
    <property type="evidence" value="ECO:0007669"/>
    <property type="project" value="UniProtKB-KW"/>
</dbReference>
<keyword evidence="1" id="KW-0240">DNA-directed RNA polymerase</keyword>
<dbReference type="Pfam" id="PF13656">
    <property type="entry name" value="RNA_pol_L_2"/>
    <property type="match status" value="1"/>
</dbReference>
<gene>
    <name evidence="5" type="ORF">R1flu_013363</name>
</gene>
<organism evidence="5 6">
    <name type="scientific">Riccia fluitans</name>
    <dbReference type="NCBI Taxonomy" id="41844"/>
    <lineage>
        <taxon>Eukaryota</taxon>
        <taxon>Viridiplantae</taxon>
        <taxon>Streptophyta</taxon>
        <taxon>Embryophyta</taxon>
        <taxon>Marchantiophyta</taxon>
        <taxon>Marchantiopsida</taxon>
        <taxon>Marchantiidae</taxon>
        <taxon>Marchantiales</taxon>
        <taxon>Ricciaceae</taxon>
        <taxon>Riccia</taxon>
    </lineage>
</organism>
<dbReference type="EMBL" id="JBHFFA010000004">
    <property type="protein sequence ID" value="KAL2628677.1"/>
    <property type="molecule type" value="Genomic_DNA"/>
</dbReference>
<sequence>MEYVQRQLHRDPSVLFAGYRLPHPLQYKLVIKIQTTSQSSPMQAYNLAVNNLDKELDHLKQVFQSKLSARRRTIFSHSLDRNSDDRTAETRLHGFRVYVQSGLKVDTKRANKNRPMEVTSKKPVGRFREVIQAPKRVNFYVND</sequence>
<evidence type="ECO:0000256" key="2">
    <source>
        <dbReference type="ARBA" id="ARBA00023163"/>
    </source>
</evidence>
<dbReference type="SUPFAM" id="SSF55257">
    <property type="entry name" value="RBP11-like subunits of RNA polymerase"/>
    <property type="match status" value="1"/>
</dbReference>
<dbReference type="InterPro" id="IPR009025">
    <property type="entry name" value="RBP11-like_dimer"/>
</dbReference>
<accession>A0ABD1YG77</accession>
<reference evidence="5 6" key="1">
    <citation type="submission" date="2024-09" db="EMBL/GenBank/DDBJ databases">
        <title>Chromosome-scale assembly of Riccia fluitans.</title>
        <authorList>
            <person name="Paukszto L."/>
            <person name="Sawicki J."/>
            <person name="Karawczyk K."/>
            <person name="Piernik-Szablinska J."/>
            <person name="Szczecinska M."/>
            <person name="Mazdziarz M."/>
        </authorList>
    </citation>
    <scope>NUCLEOTIDE SEQUENCE [LARGE SCALE GENOMIC DNA]</scope>
    <source>
        <strain evidence="5">Rf_01</strain>
        <tissue evidence="5">Aerial parts of the thallus</tissue>
    </source>
</reference>
<name>A0ABD1YG77_9MARC</name>
<dbReference type="Proteomes" id="UP001605036">
    <property type="component" value="Unassembled WGS sequence"/>
</dbReference>
<dbReference type="PANTHER" id="PTHR13946">
    <property type="entry name" value="DNA-DIRECTED RNA POLYMERASE I,II,III"/>
    <property type="match status" value="1"/>
</dbReference>
<dbReference type="Gene3D" id="3.30.1360.10">
    <property type="entry name" value="RNA polymerase, RBP11-like subunit"/>
    <property type="match status" value="1"/>
</dbReference>
<dbReference type="PANTHER" id="PTHR13946:SF16">
    <property type="entry name" value="DNA-DIRECTED RNA POLYMERASE II SUBUNIT RPB11"/>
    <property type="match status" value="1"/>
</dbReference>
<evidence type="ECO:0000259" key="4">
    <source>
        <dbReference type="Pfam" id="PF13656"/>
    </source>
</evidence>
<proteinExistence type="inferred from homology"/>
<dbReference type="InterPro" id="IPR036603">
    <property type="entry name" value="RBP11-like"/>
</dbReference>
<evidence type="ECO:0000256" key="1">
    <source>
        <dbReference type="ARBA" id="ARBA00022478"/>
    </source>
</evidence>
<dbReference type="AlphaFoldDB" id="A0ABD1YG77"/>
<protein>
    <recommendedName>
        <fullName evidence="4">DNA-directed RNA polymerase RBP11-like dimerisation domain-containing protein</fullName>
    </recommendedName>
</protein>
<feature type="domain" description="DNA-directed RNA polymerase RBP11-like dimerisation" evidence="4">
    <location>
        <begin position="3"/>
        <end position="61"/>
    </location>
</feature>
<evidence type="ECO:0000256" key="3">
    <source>
        <dbReference type="ARBA" id="ARBA00025751"/>
    </source>
</evidence>
<comment type="similarity">
    <text evidence="3">Belongs to the archaeal Rpo11/eukaryotic RPB11/RPC19 RNA polymerase subunit family.</text>
</comment>
<keyword evidence="6" id="KW-1185">Reference proteome</keyword>
<keyword evidence="2" id="KW-0804">Transcription</keyword>
<evidence type="ECO:0000313" key="6">
    <source>
        <dbReference type="Proteomes" id="UP001605036"/>
    </source>
</evidence>
<evidence type="ECO:0000313" key="5">
    <source>
        <dbReference type="EMBL" id="KAL2628677.1"/>
    </source>
</evidence>